<evidence type="ECO:0000313" key="1">
    <source>
        <dbReference type="EMBL" id="PHV71953.1"/>
    </source>
</evidence>
<organism evidence="1 2">
    <name type="scientific">Sporanaerobium hydrogeniformans</name>
    <dbReference type="NCBI Taxonomy" id="3072179"/>
    <lineage>
        <taxon>Bacteria</taxon>
        <taxon>Bacillati</taxon>
        <taxon>Bacillota</taxon>
        <taxon>Clostridia</taxon>
        <taxon>Lachnospirales</taxon>
        <taxon>Lachnospiraceae</taxon>
        <taxon>Sporanaerobium</taxon>
    </lineage>
</organism>
<protein>
    <submittedName>
        <fullName evidence="1">Uncharacterized protein</fullName>
    </submittedName>
</protein>
<gene>
    <name evidence="1" type="ORF">CS063_00305</name>
</gene>
<name>A0AC61DGJ9_9FIRM</name>
<proteinExistence type="predicted"/>
<sequence>MEDIIKEIIKIDTVAVDTKKKSEMSLREKQLQYENEMKTYKESVMDAAEKKAEEQYNQIVEIGKKEYDLEEEKAKEASLLVANKYLKVEARLLDQVFNELFKVEG</sequence>
<comment type="caution">
    <text evidence="1">The sequence shown here is derived from an EMBL/GenBank/DDBJ whole genome shotgun (WGS) entry which is preliminary data.</text>
</comment>
<accession>A0AC61DGJ9</accession>
<dbReference type="Proteomes" id="UP000224460">
    <property type="component" value="Unassembled WGS sequence"/>
</dbReference>
<keyword evidence="2" id="KW-1185">Reference proteome</keyword>
<reference evidence="1" key="1">
    <citation type="submission" date="2017-10" db="EMBL/GenBank/DDBJ databases">
        <title>Genome sequence of cellulolytic Lachnospiraceae bacterium XHS1971 isolated from hotspring sediment.</title>
        <authorList>
            <person name="Vasudevan G."/>
            <person name="Joshi A.J."/>
            <person name="Hivarkar S."/>
            <person name="Lanjekar V.B."/>
            <person name="Dhakephalkar P.K."/>
            <person name="Dagar S."/>
        </authorList>
    </citation>
    <scope>NUCLEOTIDE SEQUENCE</scope>
    <source>
        <strain evidence="1">XHS1971</strain>
    </source>
</reference>
<dbReference type="EMBL" id="PEDL01000001">
    <property type="protein sequence ID" value="PHV71953.1"/>
    <property type="molecule type" value="Genomic_DNA"/>
</dbReference>
<evidence type="ECO:0000313" key="2">
    <source>
        <dbReference type="Proteomes" id="UP000224460"/>
    </source>
</evidence>